<dbReference type="Gene3D" id="2.130.10.10">
    <property type="entry name" value="YVTN repeat-like/Quinoprotein amine dehydrogenase"/>
    <property type="match status" value="1"/>
</dbReference>
<comment type="caution">
    <text evidence="17">The sequence shown here is derived from an EMBL/GenBank/DDBJ whole genome shotgun (WGS) entry which is preliminary data.</text>
</comment>
<keyword evidence="7" id="KW-0808">Transferase</keyword>
<keyword evidence="10" id="KW-0833">Ubl conjugation pathway</keyword>
<feature type="non-terminal residue" evidence="17">
    <location>
        <position position="378"/>
    </location>
</feature>
<keyword evidence="8" id="KW-0677">Repeat</keyword>
<dbReference type="Pfam" id="PF23419">
    <property type="entry name" value="WD40_RFWD3"/>
    <property type="match status" value="1"/>
</dbReference>
<dbReference type="GO" id="GO:0008270">
    <property type="term" value="F:zinc ion binding"/>
    <property type="evidence" value="ECO:0007669"/>
    <property type="project" value="UniProtKB-KW"/>
</dbReference>
<dbReference type="GO" id="GO:0036297">
    <property type="term" value="P:interstrand cross-link repair"/>
    <property type="evidence" value="ECO:0007669"/>
    <property type="project" value="InterPro"/>
</dbReference>
<keyword evidence="12" id="KW-0539">Nucleus</keyword>
<comment type="catalytic activity">
    <reaction evidence="1">
        <text>S-ubiquitinyl-[E2 ubiquitin-conjugating enzyme]-L-cysteine + [acceptor protein]-L-lysine = [E2 ubiquitin-conjugating enzyme]-L-cysteine + N(6)-ubiquitinyl-[acceptor protein]-L-lysine.</text>
        <dbReference type="EC" id="2.3.2.27"/>
    </reaction>
</comment>
<dbReference type="PANTHER" id="PTHR16047:SF7">
    <property type="entry name" value="E3 UBIQUITIN-PROTEIN LIGASE RFWD3"/>
    <property type="match status" value="1"/>
</dbReference>
<evidence type="ECO:0000256" key="1">
    <source>
        <dbReference type="ARBA" id="ARBA00000900"/>
    </source>
</evidence>
<evidence type="ECO:0000256" key="14">
    <source>
        <dbReference type="PROSITE-ProRule" id="PRU00175"/>
    </source>
</evidence>
<dbReference type="SUPFAM" id="SSF57850">
    <property type="entry name" value="RING/U-box"/>
    <property type="match status" value="1"/>
</dbReference>
<evidence type="ECO:0000256" key="11">
    <source>
        <dbReference type="ARBA" id="ARBA00023204"/>
    </source>
</evidence>
<keyword evidence="5" id="KW-0963">Cytoplasm</keyword>
<keyword evidence="14" id="KW-0863">Zinc-finger</keyword>
<sequence length="378" mass="41984">CLPCGHLFGWSCIRKWIQQGSKRIGKCPHCNKKCKFNDIRILYVPRITVADGEMQQELTLIRAENEKLKLENKNLTDERHRRKEEQAHFVDIKQLMVQKQILLDDIQRLRGEKALLAATLSEPHGSSSGCHKMLFDVSDEWRKHEPYEPSSKRRHTLSNDVVHLTNIGSLGSTSSPFGMNTGAQPRFNLQAQSALEGGRYFDMDASSQMLLVSQKASDLGSVHFLTKISFLAFGGGDKIHLPNGTGPIRDLHIAPTGTSEAGRLALVASMGKKLSLVSLQTKNVVVTYNLECPAWSCAWDLNDSHRVYAGLQNGMLLIFDLRNTSSPTNSINGFHSKPLHTLHSVASFRGKNNEYGGRAVLGASCVGPTLWHVEDPMC</sequence>
<dbReference type="InterPro" id="IPR037381">
    <property type="entry name" value="RFWD3"/>
</dbReference>
<evidence type="ECO:0000256" key="8">
    <source>
        <dbReference type="ARBA" id="ARBA00022737"/>
    </source>
</evidence>
<dbReference type="PROSITE" id="PS50089">
    <property type="entry name" value="ZF_RING_2"/>
    <property type="match status" value="1"/>
</dbReference>
<evidence type="ECO:0000256" key="7">
    <source>
        <dbReference type="ARBA" id="ARBA00022679"/>
    </source>
</evidence>
<dbReference type="EC" id="2.3.2.27" evidence="4"/>
<keyword evidence="11" id="KW-0234">DNA repair</keyword>
<proteinExistence type="predicted"/>
<dbReference type="GO" id="GO:0061630">
    <property type="term" value="F:ubiquitin protein ligase activity"/>
    <property type="evidence" value="ECO:0007669"/>
    <property type="project" value="UniProtKB-EC"/>
</dbReference>
<evidence type="ECO:0000313" key="18">
    <source>
        <dbReference type="Proteomes" id="UP000824469"/>
    </source>
</evidence>
<dbReference type="SUPFAM" id="SSF50978">
    <property type="entry name" value="WD40 repeat-like"/>
    <property type="match status" value="1"/>
</dbReference>
<dbReference type="Proteomes" id="UP000824469">
    <property type="component" value="Unassembled WGS sequence"/>
</dbReference>
<feature type="non-terminal residue" evidence="17">
    <location>
        <position position="1"/>
    </location>
</feature>
<keyword evidence="15" id="KW-0175">Coiled coil</keyword>
<keyword evidence="6" id="KW-0853">WD repeat</keyword>
<evidence type="ECO:0000259" key="16">
    <source>
        <dbReference type="PROSITE" id="PS50089"/>
    </source>
</evidence>
<keyword evidence="14" id="KW-0862">Zinc</keyword>
<gene>
    <name evidence="17" type="ORF">KI387_024243</name>
</gene>
<dbReference type="InterPro" id="IPR015943">
    <property type="entry name" value="WD40/YVTN_repeat-like_dom_sf"/>
</dbReference>
<reference evidence="17 18" key="1">
    <citation type="journal article" date="2021" name="Nat. Plants">
        <title>The Taxus genome provides insights into paclitaxel biosynthesis.</title>
        <authorList>
            <person name="Xiong X."/>
            <person name="Gou J."/>
            <person name="Liao Q."/>
            <person name="Li Y."/>
            <person name="Zhou Q."/>
            <person name="Bi G."/>
            <person name="Li C."/>
            <person name="Du R."/>
            <person name="Wang X."/>
            <person name="Sun T."/>
            <person name="Guo L."/>
            <person name="Liang H."/>
            <person name="Lu P."/>
            <person name="Wu Y."/>
            <person name="Zhang Z."/>
            <person name="Ro D.K."/>
            <person name="Shang Y."/>
            <person name="Huang S."/>
            <person name="Yan J."/>
        </authorList>
    </citation>
    <scope>NUCLEOTIDE SEQUENCE [LARGE SCALE GENOMIC DNA]</scope>
    <source>
        <strain evidence="17">Ta-2019</strain>
    </source>
</reference>
<dbReference type="Gene3D" id="3.30.40.10">
    <property type="entry name" value="Zinc/RING finger domain, C3HC4 (zinc finger)"/>
    <property type="match status" value="1"/>
</dbReference>
<comment type="pathway">
    <text evidence="3">Protein modification; protein ubiquitination.</text>
</comment>
<dbReference type="InterPro" id="IPR036322">
    <property type="entry name" value="WD40_repeat_dom_sf"/>
</dbReference>
<evidence type="ECO:0000256" key="10">
    <source>
        <dbReference type="ARBA" id="ARBA00022786"/>
    </source>
</evidence>
<accession>A0AA38G3V1</accession>
<dbReference type="AlphaFoldDB" id="A0AA38G3V1"/>
<evidence type="ECO:0000256" key="13">
    <source>
        <dbReference type="ARBA" id="ARBA00034306"/>
    </source>
</evidence>
<keyword evidence="18" id="KW-1185">Reference proteome</keyword>
<dbReference type="InterPro" id="IPR056527">
    <property type="entry name" value="WD40_RFWD3"/>
</dbReference>
<keyword evidence="14" id="KW-0479">Metal-binding</keyword>
<evidence type="ECO:0000256" key="5">
    <source>
        <dbReference type="ARBA" id="ARBA00022490"/>
    </source>
</evidence>
<evidence type="ECO:0000256" key="12">
    <source>
        <dbReference type="ARBA" id="ARBA00023242"/>
    </source>
</evidence>
<name>A0AA38G3V1_TAXCH</name>
<evidence type="ECO:0000256" key="9">
    <source>
        <dbReference type="ARBA" id="ARBA00022763"/>
    </source>
</evidence>
<dbReference type="GO" id="GO:0005737">
    <property type="term" value="C:cytoplasm"/>
    <property type="evidence" value="ECO:0007669"/>
    <property type="project" value="UniProtKB-SubCell"/>
</dbReference>
<feature type="coiled-coil region" evidence="15">
    <location>
        <begin position="53"/>
        <end position="112"/>
    </location>
</feature>
<evidence type="ECO:0000256" key="3">
    <source>
        <dbReference type="ARBA" id="ARBA00004906"/>
    </source>
</evidence>
<dbReference type="PANTHER" id="PTHR16047">
    <property type="entry name" value="RFWD3 PROTEIN"/>
    <property type="match status" value="1"/>
</dbReference>
<dbReference type="InterPro" id="IPR001841">
    <property type="entry name" value="Znf_RING"/>
</dbReference>
<evidence type="ECO:0000256" key="6">
    <source>
        <dbReference type="ARBA" id="ARBA00022574"/>
    </source>
</evidence>
<feature type="domain" description="RING-type" evidence="16">
    <location>
        <begin position="2"/>
        <end position="31"/>
    </location>
</feature>
<evidence type="ECO:0000256" key="15">
    <source>
        <dbReference type="SAM" id="Coils"/>
    </source>
</evidence>
<dbReference type="GO" id="GO:0016567">
    <property type="term" value="P:protein ubiquitination"/>
    <property type="evidence" value="ECO:0007669"/>
    <property type="project" value="InterPro"/>
</dbReference>
<evidence type="ECO:0000256" key="4">
    <source>
        <dbReference type="ARBA" id="ARBA00012483"/>
    </source>
</evidence>
<dbReference type="GO" id="GO:0016604">
    <property type="term" value="C:nuclear body"/>
    <property type="evidence" value="ECO:0007669"/>
    <property type="project" value="UniProtKB-SubCell"/>
</dbReference>
<evidence type="ECO:0000313" key="17">
    <source>
        <dbReference type="EMBL" id="KAH9315616.1"/>
    </source>
</evidence>
<keyword evidence="9" id="KW-0227">DNA damage</keyword>
<dbReference type="EMBL" id="JAHRHJ020000005">
    <property type="protein sequence ID" value="KAH9315616.1"/>
    <property type="molecule type" value="Genomic_DNA"/>
</dbReference>
<evidence type="ECO:0000256" key="2">
    <source>
        <dbReference type="ARBA" id="ARBA00004496"/>
    </source>
</evidence>
<dbReference type="InterPro" id="IPR013083">
    <property type="entry name" value="Znf_RING/FYVE/PHD"/>
</dbReference>
<protein>
    <recommendedName>
        <fullName evidence="4">RING-type E3 ubiquitin transferase</fullName>
        <ecNumber evidence="4">2.3.2.27</ecNumber>
    </recommendedName>
</protein>
<comment type="subcellular location">
    <subcellularLocation>
        <location evidence="2">Cytoplasm</location>
    </subcellularLocation>
    <subcellularLocation>
        <location evidence="13">Nucleus</location>
        <location evidence="13">Nuclear body</location>
    </subcellularLocation>
</comment>
<organism evidence="17 18">
    <name type="scientific">Taxus chinensis</name>
    <name type="common">Chinese yew</name>
    <name type="synonym">Taxus wallichiana var. chinensis</name>
    <dbReference type="NCBI Taxonomy" id="29808"/>
    <lineage>
        <taxon>Eukaryota</taxon>
        <taxon>Viridiplantae</taxon>
        <taxon>Streptophyta</taxon>
        <taxon>Embryophyta</taxon>
        <taxon>Tracheophyta</taxon>
        <taxon>Spermatophyta</taxon>
        <taxon>Pinopsida</taxon>
        <taxon>Pinidae</taxon>
        <taxon>Conifers II</taxon>
        <taxon>Cupressales</taxon>
        <taxon>Taxaceae</taxon>
        <taxon>Taxus</taxon>
    </lineage>
</organism>